<dbReference type="InterPro" id="IPR002035">
    <property type="entry name" value="VWF_A"/>
</dbReference>
<feature type="non-terminal residue" evidence="2">
    <location>
        <position position="157"/>
    </location>
</feature>
<protein>
    <recommendedName>
        <fullName evidence="1">VWFA domain-containing protein</fullName>
    </recommendedName>
</protein>
<name>A0A382HPD9_9ZZZZ</name>
<reference evidence="2" key="1">
    <citation type="submission" date="2018-05" db="EMBL/GenBank/DDBJ databases">
        <authorList>
            <person name="Lanie J.A."/>
            <person name="Ng W.-L."/>
            <person name="Kazmierczak K.M."/>
            <person name="Andrzejewski T.M."/>
            <person name="Davidsen T.M."/>
            <person name="Wayne K.J."/>
            <person name="Tettelin H."/>
            <person name="Glass J.I."/>
            <person name="Rusch D."/>
            <person name="Podicherti R."/>
            <person name="Tsui H.-C.T."/>
            <person name="Winkler M.E."/>
        </authorList>
    </citation>
    <scope>NUCLEOTIDE SEQUENCE</scope>
</reference>
<evidence type="ECO:0000259" key="1">
    <source>
        <dbReference type="Pfam" id="PF13519"/>
    </source>
</evidence>
<dbReference type="Gene3D" id="3.40.50.410">
    <property type="entry name" value="von Willebrand factor, type A domain"/>
    <property type="match status" value="1"/>
</dbReference>
<proteinExistence type="predicted"/>
<dbReference type="Pfam" id="PF13519">
    <property type="entry name" value="VWA_2"/>
    <property type="match status" value="1"/>
</dbReference>
<dbReference type="AlphaFoldDB" id="A0A382HPD9"/>
<dbReference type="InterPro" id="IPR036465">
    <property type="entry name" value="vWFA_dom_sf"/>
</dbReference>
<dbReference type="SUPFAM" id="SSF53300">
    <property type="entry name" value="vWA-like"/>
    <property type="match status" value="1"/>
</dbReference>
<accession>A0A382HPD9</accession>
<evidence type="ECO:0000313" key="2">
    <source>
        <dbReference type="EMBL" id="SVB88513.1"/>
    </source>
</evidence>
<gene>
    <name evidence="2" type="ORF">METZ01_LOCUS241367</name>
</gene>
<sequence>MQQLRAALAVPAIVSIFLLAAVGLQGQSREHHILVSVLDPDDAPVGGLEISDFFIDEDGNSREILSVSQAGAGRQIALLVDTSQAATRSLVEIRNGLTTFVEQMSAGNQISIITFGGPPRIQVPSTRETSRLTDGIGNLFALPDQAAYLLDALNQTA</sequence>
<feature type="domain" description="VWFA" evidence="1">
    <location>
        <begin position="77"/>
        <end position="155"/>
    </location>
</feature>
<organism evidence="2">
    <name type="scientific">marine metagenome</name>
    <dbReference type="NCBI Taxonomy" id="408172"/>
    <lineage>
        <taxon>unclassified sequences</taxon>
        <taxon>metagenomes</taxon>
        <taxon>ecological metagenomes</taxon>
    </lineage>
</organism>
<dbReference type="EMBL" id="UINC01062166">
    <property type="protein sequence ID" value="SVB88513.1"/>
    <property type="molecule type" value="Genomic_DNA"/>
</dbReference>